<comment type="caution">
    <text evidence="1">The sequence shown here is derived from an EMBL/GenBank/DDBJ whole genome shotgun (WGS) entry which is preliminary data.</text>
</comment>
<name>A0A2T7B6Z0_9ENTR</name>
<dbReference type="AlphaFoldDB" id="A0A2T7B6Z0"/>
<gene>
    <name evidence="1" type="ORF">BS411_07025</name>
</gene>
<proteinExistence type="predicted"/>
<reference evidence="1" key="1">
    <citation type="submission" date="2016-12" db="EMBL/GenBank/DDBJ databases">
        <title>Analysis of the Molecular Diversity Among Cronobacter Species Isolated from Filth Flies Using a Pan Genomic DNA Microarray.</title>
        <authorList>
            <person name="Pava-Ripoll M."/>
            <person name="Tall B."/>
            <person name="Farber J."/>
            <person name="Fanning S."/>
            <person name="Lehner A."/>
            <person name="Stephan R."/>
            <person name="Pagotto F."/>
            <person name="Iverson C."/>
            <person name="Ziobro G."/>
            <person name="Miller A."/>
            <person name="Pearson R."/>
            <person name="Yan Q."/>
            <person name="Kim M."/>
            <person name="Jeong S."/>
            <person name="Park J."/>
            <person name="Jun S."/>
            <person name="Choi H."/>
            <person name="Chung T."/>
            <person name="Yoo Y."/>
            <person name="Park E."/>
            <person name="Hwang S."/>
            <person name="Lee B."/>
            <person name="Sathyamoorthy V."/>
            <person name="Carter L."/>
            <person name="Mammel M."/>
            <person name="Jackson S."/>
            <person name="Kothary M."/>
            <person name="Patel I."/>
            <person name="Grim C."/>
            <person name="Gopinath G."/>
            <person name="Gangiredla J."/>
            <person name="Chase H."/>
        </authorList>
    </citation>
    <scope>NUCLEOTIDE SEQUENCE [LARGE SCALE GENOMIC DNA]</scope>
    <source>
        <strain evidence="1">MOD1-Sh41s</strain>
    </source>
</reference>
<organism evidence="1">
    <name type="scientific">Cronobacter turicensis</name>
    <dbReference type="NCBI Taxonomy" id="413502"/>
    <lineage>
        <taxon>Bacteria</taxon>
        <taxon>Pseudomonadati</taxon>
        <taxon>Pseudomonadota</taxon>
        <taxon>Gammaproteobacteria</taxon>
        <taxon>Enterobacterales</taxon>
        <taxon>Enterobacteriaceae</taxon>
        <taxon>Cronobacter</taxon>
    </lineage>
</organism>
<dbReference type="OrthoDB" id="6562952at2"/>
<dbReference type="EMBL" id="MSAG01000012">
    <property type="protein sequence ID" value="PUX23667.1"/>
    <property type="molecule type" value="Genomic_DNA"/>
</dbReference>
<dbReference type="RefSeq" id="WP_075197971.1">
    <property type="nucleotide sequence ID" value="NZ_CP187984.1"/>
</dbReference>
<accession>A0A2T7B6Z0</accession>
<protein>
    <submittedName>
        <fullName evidence="1">Uncharacterized protein</fullName>
    </submittedName>
</protein>
<evidence type="ECO:0000313" key="1">
    <source>
        <dbReference type="EMBL" id="PUX23667.1"/>
    </source>
</evidence>
<sequence length="66" mass="8091">MRKTWFYHHDLTSQQADDLISLYHARRVETVRQLSADYLHWVVAALLPETRRAPQVDNRYQHRMWL</sequence>